<organism evidence="1 2">
    <name type="scientific">Virgibacillus sediminis</name>
    <dbReference type="NCBI Taxonomy" id="202260"/>
    <lineage>
        <taxon>Bacteria</taxon>
        <taxon>Bacillati</taxon>
        <taxon>Bacillota</taxon>
        <taxon>Bacilli</taxon>
        <taxon>Bacillales</taxon>
        <taxon>Bacillaceae</taxon>
        <taxon>Virgibacillus</taxon>
    </lineage>
</organism>
<dbReference type="InterPro" id="IPR029052">
    <property type="entry name" value="Metallo-depent_PP-like"/>
</dbReference>
<proteinExistence type="predicted"/>
<reference evidence="2" key="1">
    <citation type="journal article" date="2019" name="Int. J. Syst. Evol. Microbiol.">
        <title>The Global Catalogue of Microorganisms (GCM) 10K type strain sequencing project: providing services to taxonomists for standard genome sequencing and annotation.</title>
        <authorList>
            <consortium name="The Broad Institute Genomics Platform"/>
            <consortium name="The Broad Institute Genome Sequencing Center for Infectious Disease"/>
            <person name="Wu L."/>
            <person name="Ma J."/>
        </authorList>
    </citation>
    <scope>NUCLEOTIDE SEQUENCE [LARGE SCALE GENOMIC DNA]</scope>
    <source>
        <strain evidence="2">KCTC 13193</strain>
    </source>
</reference>
<evidence type="ECO:0000313" key="1">
    <source>
        <dbReference type="EMBL" id="MFC2947641.1"/>
    </source>
</evidence>
<evidence type="ECO:0000313" key="2">
    <source>
        <dbReference type="Proteomes" id="UP001595387"/>
    </source>
</evidence>
<accession>A0ABV7A3J0</accession>
<dbReference type="RefSeq" id="WP_390303681.1">
    <property type="nucleotide sequence ID" value="NZ_JBHRRZ010000008.1"/>
</dbReference>
<dbReference type="Gene3D" id="3.60.21.10">
    <property type="match status" value="1"/>
</dbReference>
<dbReference type="SUPFAM" id="SSF56300">
    <property type="entry name" value="Metallo-dependent phosphatases"/>
    <property type="match status" value="1"/>
</dbReference>
<name>A0ABV7A3J0_9BACI</name>
<dbReference type="PANTHER" id="PTHR16509:SF1">
    <property type="entry name" value="MANGANESE-DEPENDENT ADP-RIBOSE_CDP-ALCOHOL DIPHOSPHATASE"/>
    <property type="match status" value="1"/>
</dbReference>
<dbReference type="Proteomes" id="UP001595387">
    <property type="component" value="Unassembled WGS sequence"/>
</dbReference>
<sequence>MILPITATIESAGNVVAYVNGHNHAGNYALKNDVHYVTLQGMVKTEDSNSYSIVQVYKDRLEIDGYGREEDRVLKIED</sequence>
<dbReference type="PANTHER" id="PTHR16509">
    <property type="match status" value="1"/>
</dbReference>
<gene>
    <name evidence="1" type="ORF">ACFODW_04655</name>
</gene>
<keyword evidence="2" id="KW-1185">Reference proteome</keyword>
<dbReference type="EMBL" id="JBHRRZ010000008">
    <property type="protein sequence ID" value="MFC2947641.1"/>
    <property type="molecule type" value="Genomic_DNA"/>
</dbReference>
<comment type="caution">
    <text evidence="1">The sequence shown here is derived from an EMBL/GenBank/DDBJ whole genome shotgun (WGS) entry which is preliminary data.</text>
</comment>
<protein>
    <submittedName>
        <fullName evidence="1">Uncharacterized protein</fullName>
    </submittedName>
</protein>